<dbReference type="OrthoDB" id="8443186at2"/>
<gene>
    <name evidence="1" type="ORF">A4A58_17525</name>
</gene>
<accession>A0A163X827</accession>
<proteinExistence type="predicted"/>
<keyword evidence="2" id="KW-1185">Reference proteome</keyword>
<dbReference type="RefSeq" id="WP_068738051.1">
    <property type="nucleotide sequence ID" value="NZ_LVYV01000055.1"/>
</dbReference>
<dbReference type="EMBL" id="LVYV01000055">
    <property type="protein sequence ID" value="KZD20546.1"/>
    <property type="molecule type" value="Genomic_DNA"/>
</dbReference>
<organism evidence="1 2">
    <name type="scientific">Tardiphaga robiniae</name>
    <dbReference type="NCBI Taxonomy" id="943830"/>
    <lineage>
        <taxon>Bacteria</taxon>
        <taxon>Pseudomonadati</taxon>
        <taxon>Pseudomonadota</taxon>
        <taxon>Alphaproteobacteria</taxon>
        <taxon>Hyphomicrobiales</taxon>
        <taxon>Nitrobacteraceae</taxon>
        <taxon>Tardiphaga</taxon>
    </lineage>
</organism>
<comment type="caution">
    <text evidence="1">The sequence shown here is derived from an EMBL/GenBank/DDBJ whole genome shotgun (WGS) entry which is preliminary data.</text>
</comment>
<name>A0A163X827_9BRAD</name>
<dbReference type="InterPro" id="IPR019285">
    <property type="entry name" value="DUF2336"/>
</dbReference>
<reference evidence="1 2" key="1">
    <citation type="submission" date="2016-03" db="EMBL/GenBank/DDBJ databases">
        <title>Microsymbionts genomes from the relict species Vavilovia formosa (Stev.) Fed.</title>
        <authorList>
            <person name="Kopat V."/>
            <person name="Chirak E."/>
            <person name="Kimeklis A."/>
            <person name="Andronov E."/>
        </authorList>
    </citation>
    <scope>NUCLEOTIDE SEQUENCE [LARGE SCALE GENOMIC DNA]</scope>
    <source>
        <strain evidence="1 2">Vaf07</strain>
    </source>
</reference>
<evidence type="ECO:0000313" key="2">
    <source>
        <dbReference type="Proteomes" id="UP000076574"/>
    </source>
</evidence>
<dbReference type="Pfam" id="PF10098">
    <property type="entry name" value="DUF2336"/>
    <property type="match status" value="1"/>
</dbReference>
<evidence type="ECO:0000313" key="1">
    <source>
        <dbReference type="EMBL" id="KZD20546.1"/>
    </source>
</evidence>
<protein>
    <recommendedName>
        <fullName evidence="3">DUF2336 domain-containing protein</fullName>
    </recommendedName>
</protein>
<evidence type="ECO:0008006" key="3">
    <source>
        <dbReference type="Google" id="ProtNLM"/>
    </source>
</evidence>
<dbReference type="AlphaFoldDB" id="A0A163X827"/>
<dbReference type="STRING" id="943830.A4A58_17525"/>
<dbReference type="Proteomes" id="UP000076574">
    <property type="component" value="Unassembled WGS sequence"/>
</dbReference>
<sequence length="370" mass="40261">MSSKSPLSANLLDELDAALAHGTVARRVETLRRVTDLFVNNAVDYSDAQIAVFDDVFDCLLMHMEASAKALLAERLAPISVAPPRVVRTLAFDDLIEVAAPVLSQSEQLDDHALIENARIKSQDHLLAISTRKVLSGALTDVLVERGNDTVVTSTVNNRGADISERGYNTLLSRADGNDTIATCVGLRPSIPRHHYLKLVAKASASVRAKLEAARVHHTADISLAVQQVAWRARSAPGSISQQTIIAHGLVRSLFEDGRLDENEVAKFAEAGKFDEANAALACLANVPNSVAETMMIESRSEGIFILCKVANFAWKTVKTIINMREQLAGTQLSDSTTDRETYERLRISAAQQVLRFHRMQQATSEAPAA</sequence>